<keyword evidence="10" id="KW-0067">ATP-binding</keyword>
<evidence type="ECO:0000256" key="18">
    <source>
        <dbReference type="SAM" id="Phobius"/>
    </source>
</evidence>
<evidence type="ECO:0000256" key="10">
    <source>
        <dbReference type="ARBA" id="ARBA00022840"/>
    </source>
</evidence>
<feature type="region of interest" description="Disordered" evidence="17">
    <location>
        <begin position="695"/>
        <end position="775"/>
    </location>
</feature>
<feature type="compositionally biased region" description="Basic residues" evidence="17">
    <location>
        <begin position="500"/>
        <end position="515"/>
    </location>
</feature>
<keyword evidence="16" id="KW-0675">Receptor</keyword>
<keyword evidence="5" id="KW-0132">Cell division</keyword>
<evidence type="ECO:0000256" key="15">
    <source>
        <dbReference type="ARBA" id="ARBA00023306"/>
    </source>
</evidence>
<dbReference type="Proteomes" id="UP001279410">
    <property type="component" value="Unassembled WGS sequence"/>
</dbReference>
<dbReference type="PROSITE" id="PS00674">
    <property type="entry name" value="AAA"/>
    <property type="match status" value="1"/>
</dbReference>
<accession>A0AAD3N4U9</accession>
<comment type="caution">
    <text evidence="20">The sequence shown here is derived from an EMBL/GenBank/DDBJ whole genome shotgun (WGS) entry which is preliminary data.</text>
</comment>
<keyword evidence="14" id="KW-0413">Isomerase</keyword>
<dbReference type="InterPro" id="IPR003959">
    <property type="entry name" value="ATPase_AAA_core"/>
</dbReference>
<dbReference type="FunFam" id="3.40.50.300:FF:000159">
    <property type="entry name" value="Katanin p60 ATPase-containing subunit A1"/>
    <property type="match status" value="1"/>
</dbReference>
<dbReference type="Pfam" id="PF00001">
    <property type="entry name" value="7tm_1"/>
    <property type="match status" value="1"/>
</dbReference>
<keyword evidence="15" id="KW-0131">Cell cycle</keyword>
<feature type="transmembrane region" description="Helical" evidence="18">
    <location>
        <begin position="247"/>
        <end position="265"/>
    </location>
</feature>
<keyword evidence="8" id="KW-0547">Nucleotide-binding</keyword>
<evidence type="ECO:0000256" key="11">
    <source>
        <dbReference type="ARBA" id="ARBA00022989"/>
    </source>
</evidence>
<dbReference type="PRINTS" id="PR00425">
    <property type="entry name" value="BRADYKININR"/>
</dbReference>
<name>A0AAD3N4U9_LATJO</name>
<feature type="compositionally biased region" description="Basic and acidic residues" evidence="17">
    <location>
        <begin position="562"/>
        <end position="578"/>
    </location>
</feature>
<dbReference type="Pfam" id="PF09336">
    <property type="entry name" value="Vps4_C"/>
    <property type="match status" value="1"/>
</dbReference>
<evidence type="ECO:0000256" key="9">
    <source>
        <dbReference type="ARBA" id="ARBA00022776"/>
    </source>
</evidence>
<keyword evidence="7" id="KW-0493">Microtubule</keyword>
<dbReference type="InterPro" id="IPR050304">
    <property type="entry name" value="MT-severing_AAA_ATPase"/>
</dbReference>
<keyword evidence="9" id="KW-0498">Mitosis</keyword>
<dbReference type="GO" id="GO:0051013">
    <property type="term" value="P:microtubule severing"/>
    <property type="evidence" value="ECO:0007669"/>
    <property type="project" value="InterPro"/>
</dbReference>
<dbReference type="InterPro" id="IPR028596">
    <property type="entry name" value="KATNA1"/>
</dbReference>
<keyword evidence="11 18" id="KW-1133">Transmembrane helix</keyword>
<keyword evidence="12 18" id="KW-0472">Membrane</keyword>
<dbReference type="InterPro" id="IPR003960">
    <property type="entry name" value="ATPase_AAA_CS"/>
</dbReference>
<dbReference type="Pfam" id="PF17862">
    <property type="entry name" value="AAA_lid_3"/>
    <property type="match status" value="1"/>
</dbReference>
<organism evidence="20 21">
    <name type="scientific">Lates japonicus</name>
    <name type="common">Japanese lates</name>
    <dbReference type="NCBI Taxonomy" id="270547"/>
    <lineage>
        <taxon>Eukaryota</taxon>
        <taxon>Metazoa</taxon>
        <taxon>Chordata</taxon>
        <taxon>Craniata</taxon>
        <taxon>Vertebrata</taxon>
        <taxon>Euteleostomi</taxon>
        <taxon>Actinopterygii</taxon>
        <taxon>Neopterygii</taxon>
        <taxon>Teleostei</taxon>
        <taxon>Neoteleostei</taxon>
        <taxon>Acanthomorphata</taxon>
        <taxon>Carangaria</taxon>
        <taxon>Carangaria incertae sedis</taxon>
        <taxon>Centropomidae</taxon>
        <taxon>Lates</taxon>
    </lineage>
</organism>
<evidence type="ECO:0000256" key="1">
    <source>
        <dbReference type="ARBA" id="ARBA00004186"/>
    </source>
</evidence>
<feature type="transmembrane region" description="Helical" evidence="18">
    <location>
        <begin position="209"/>
        <end position="227"/>
    </location>
</feature>
<reference evidence="20" key="1">
    <citation type="submission" date="2022-08" db="EMBL/GenBank/DDBJ databases">
        <title>Genome sequencing of akame (Lates japonicus).</title>
        <authorList>
            <person name="Hashiguchi Y."/>
            <person name="Takahashi H."/>
        </authorList>
    </citation>
    <scope>NUCLEOTIDE SEQUENCE</scope>
    <source>
        <strain evidence="20">Kochi</strain>
    </source>
</reference>
<dbReference type="PROSITE" id="PS50262">
    <property type="entry name" value="G_PROTEIN_RECEP_F1_2"/>
    <property type="match status" value="1"/>
</dbReference>
<feature type="transmembrane region" description="Helical" evidence="18">
    <location>
        <begin position="114"/>
        <end position="132"/>
    </location>
</feature>
<evidence type="ECO:0000313" key="20">
    <source>
        <dbReference type="EMBL" id="GLD66010.1"/>
    </source>
</evidence>
<keyword evidence="16" id="KW-0297">G-protein coupled receptor</keyword>
<dbReference type="Gene3D" id="1.20.58.80">
    <property type="entry name" value="Phosphotransferase system, lactose/cellobiose-type IIA subunit"/>
    <property type="match status" value="1"/>
</dbReference>
<keyword evidence="6 16" id="KW-0812">Transmembrane</keyword>
<dbReference type="Gene3D" id="3.40.50.300">
    <property type="entry name" value="P-loop containing nucleotide triphosphate hydrolases"/>
    <property type="match status" value="1"/>
</dbReference>
<dbReference type="GO" id="GO:0008017">
    <property type="term" value="F:microtubule binding"/>
    <property type="evidence" value="ECO:0007669"/>
    <property type="project" value="InterPro"/>
</dbReference>
<feature type="non-terminal residue" evidence="20">
    <location>
        <position position="1"/>
    </location>
</feature>
<dbReference type="GO" id="GO:0051301">
    <property type="term" value="P:cell division"/>
    <property type="evidence" value="ECO:0007669"/>
    <property type="project" value="UniProtKB-KW"/>
</dbReference>
<feature type="compositionally biased region" description="Basic and acidic residues" evidence="17">
    <location>
        <begin position="448"/>
        <end position="499"/>
    </location>
</feature>
<evidence type="ECO:0000256" key="5">
    <source>
        <dbReference type="ARBA" id="ARBA00022618"/>
    </source>
</evidence>
<dbReference type="PRINTS" id="PR00237">
    <property type="entry name" value="GPCRRHODOPSN"/>
</dbReference>
<feature type="transmembrane region" description="Helical" evidence="18">
    <location>
        <begin position="43"/>
        <end position="63"/>
    </location>
</feature>
<gene>
    <name evidence="20" type="ORF">AKAME5_001744200</name>
</gene>
<dbReference type="SUPFAM" id="SSF52540">
    <property type="entry name" value="P-loop containing nucleoside triphosphate hydrolases"/>
    <property type="match status" value="1"/>
</dbReference>
<evidence type="ECO:0000259" key="19">
    <source>
        <dbReference type="PROSITE" id="PS50262"/>
    </source>
</evidence>
<comment type="similarity">
    <text evidence="3">Belongs to the AAA ATPase family.</text>
</comment>
<dbReference type="FunFam" id="1.10.8.60:FF:000025">
    <property type="entry name" value="Katanin p60 ATPase-containing subunit A1"/>
    <property type="match status" value="1"/>
</dbReference>
<keyword evidence="4" id="KW-0963">Cytoplasm</keyword>
<dbReference type="GO" id="GO:0016020">
    <property type="term" value="C:membrane"/>
    <property type="evidence" value="ECO:0007669"/>
    <property type="project" value="UniProtKB-SubCell"/>
</dbReference>
<proteinExistence type="inferred from homology"/>
<dbReference type="Pfam" id="PF21126">
    <property type="entry name" value="KATNA1_MIT"/>
    <property type="match status" value="1"/>
</dbReference>
<evidence type="ECO:0000256" key="17">
    <source>
        <dbReference type="SAM" id="MobiDB-lite"/>
    </source>
</evidence>
<evidence type="ECO:0000256" key="8">
    <source>
        <dbReference type="ARBA" id="ARBA00022741"/>
    </source>
</evidence>
<dbReference type="GO" id="GO:0008568">
    <property type="term" value="F:microtubule severing ATPase activity"/>
    <property type="evidence" value="ECO:0007669"/>
    <property type="project" value="InterPro"/>
</dbReference>
<dbReference type="GO" id="GO:0005874">
    <property type="term" value="C:microtubule"/>
    <property type="evidence" value="ECO:0007669"/>
    <property type="project" value="UniProtKB-KW"/>
</dbReference>
<keyword evidence="16" id="KW-0807">Transducer</keyword>
<dbReference type="PANTHER" id="PTHR23074:SF71">
    <property type="entry name" value="KATANIN P60 ATPASE-CONTAINING SUBUNIT A1"/>
    <property type="match status" value="1"/>
</dbReference>
<evidence type="ECO:0000256" key="4">
    <source>
        <dbReference type="ARBA" id="ARBA00022490"/>
    </source>
</evidence>
<evidence type="ECO:0000256" key="7">
    <source>
        <dbReference type="ARBA" id="ARBA00022701"/>
    </source>
</evidence>
<dbReference type="InterPro" id="IPR041569">
    <property type="entry name" value="AAA_lid_3"/>
</dbReference>
<dbReference type="InterPro" id="IPR048612">
    <property type="entry name" value="KTNA1_AAA_dom"/>
</dbReference>
<feature type="compositionally biased region" description="Basic and acidic residues" evidence="17">
    <location>
        <begin position="738"/>
        <end position="775"/>
    </location>
</feature>
<dbReference type="CDD" id="cd21748">
    <property type="entry name" value="Kp60-NTD"/>
    <property type="match status" value="1"/>
</dbReference>
<evidence type="ECO:0000256" key="16">
    <source>
        <dbReference type="RuleBase" id="RU000688"/>
    </source>
</evidence>
<dbReference type="Gene3D" id="1.20.1070.10">
    <property type="entry name" value="Rhodopsin 7-helix transmembrane proteins"/>
    <property type="match status" value="1"/>
</dbReference>
<dbReference type="InterPro" id="IPR000276">
    <property type="entry name" value="GPCR_Rhodpsn"/>
</dbReference>
<dbReference type="SUPFAM" id="SSF81321">
    <property type="entry name" value="Family A G protein-coupled receptor-like"/>
    <property type="match status" value="1"/>
</dbReference>
<dbReference type="GO" id="GO:0005819">
    <property type="term" value="C:spindle"/>
    <property type="evidence" value="ECO:0007669"/>
    <property type="project" value="UniProtKB-SubCell"/>
</dbReference>
<protein>
    <submittedName>
        <fullName evidence="20">Katanin p60 ATPase-containing subunit A1</fullName>
    </submittedName>
</protein>
<comment type="subcellular location">
    <subcellularLocation>
        <location evidence="1">Cytoplasm</location>
        <location evidence="1">Cytoskeleton</location>
        <location evidence="1">Spindle</location>
    </subcellularLocation>
    <subcellularLocation>
        <location evidence="2">Membrane</location>
    </subcellularLocation>
</comment>
<dbReference type="AlphaFoldDB" id="A0AAD3N4U9"/>
<feature type="region of interest" description="Disordered" evidence="17">
    <location>
        <begin position="437"/>
        <end position="578"/>
    </location>
</feature>
<dbReference type="InterPro" id="IPR000496">
    <property type="entry name" value="Brdyknn_rcpt"/>
</dbReference>
<evidence type="ECO:0000313" key="21">
    <source>
        <dbReference type="Proteomes" id="UP001279410"/>
    </source>
</evidence>
<dbReference type="PANTHER" id="PTHR23074">
    <property type="entry name" value="AAA DOMAIN-CONTAINING"/>
    <property type="match status" value="1"/>
</dbReference>
<dbReference type="InterPro" id="IPR027417">
    <property type="entry name" value="P-loop_NTPase"/>
</dbReference>
<dbReference type="SMART" id="SM00382">
    <property type="entry name" value="AAA"/>
    <property type="match status" value="1"/>
</dbReference>
<dbReference type="PROSITE" id="PS00237">
    <property type="entry name" value="G_PROTEIN_RECEP_F1_1"/>
    <property type="match status" value="1"/>
</dbReference>
<feature type="transmembrane region" description="Helical" evidence="18">
    <location>
        <begin position="153"/>
        <end position="176"/>
    </location>
</feature>
<evidence type="ECO:0000256" key="2">
    <source>
        <dbReference type="ARBA" id="ARBA00004370"/>
    </source>
</evidence>
<keyword evidence="21" id="KW-1185">Reference proteome</keyword>
<dbReference type="GO" id="GO:0016887">
    <property type="term" value="F:ATP hydrolysis activity"/>
    <property type="evidence" value="ECO:0007669"/>
    <property type="project" value="InterPro"/>
</dbReference>
<evidence type="ECO:0000256" key="12">
    <source>
        <dbReference type="ARBA" id="ARBA00023136"/>
    </source>
</evidence>
<evidence type="ECO:0000256" key="6">
    <source>
        <dbReference type="ARBA" id="ARBA00022692"/>
    </source>
</evidence>
<dbReference type="CDD" id="cd19522">
    <property type="entry name" value="RecA-like_KTNA1"/>
    <property type="match status" value="1"/>
</dbReference>
<feature type="transmembrane region" description="Helical" evidence="18">
    <location>
        <begin position="75"/>
        <end position="94"/>
    </location>
</feature>
<dbReference type="GO" id="GO:0005524">
    <property type="term" value="F:ATP binding"/>
    <property type="evidence" value="ECO:0007669"/>
    <property type="project" value="UniProtKB-KW"/>
</dbReference>
<feature type="compositionally biased region" description="Basic and acidic residues" evidence="17">
    <location>
        <begin position="528"/>
        <end position="555"/>
    </location>
</feature>
<dbReference type="GO" id="GO:0004947">
    <property type="term" value="F:bradykinin receptor activity"/>
    <property type="evidence" value="ECO:0007669"/>
    <property type="project" value="InterPro"/>
</dbReference>
<evidence type="ECO:0000256" key="13">
    <source>
        <dbReference type="ARBA" id="ARBA00023212"/>
    </source>
</evidence>
<sequence length="1089" mass="123000">SHRNKFAMFMNASDGLVPTVEPELDPCNNYTEAWLWLSSLQPAYLGLISVTGLVGNGLVLCVFCLQKKPCTVADVYLGNLAAADLVMMSCLPFWAVTIAQDYQWDFGEVLCKLVNVAISMNYICSVLFLMLVNVDRYLALVKPMSPSHLRRAAWAKCTCLVIWSLGFLFSLPILLFRTVTFIEDPGVDACILAYPHPAWRLLHNITRNLLGFLIPVLAMAYCTRHIVAALNDRRARGLPGVRAERKATYLVLAVLAVFLFCWTPHQVMRFLDTLDYFQVMPGCLWGHVLDIGIQLSTYLAYSNSAVNPFLFVIVGKHFRRKAKEVFGKILNPWLTGTRDYQWDFGGSFVNTVNVCLTNFHLRCPVHHVLAVSNGPLPQKLTVYLSSAGDDRRDPGVDGTFTAYPPTRDCSTTYKGNLHRFSNPVLAMAYSLRHSGCMNDRQGGEEEEVGKKETGGGVREGQERGERGERELQEEREKRERQERMEKRGGGGRKEGDRRGRDRRGWRRGGGGRRRRGEGETGGDGEEEEGRRKGGEQEREREGEKEEEEGGKKETGEGETGEDGERGGGRKEGGRGEERERSISIMNSHCEDCVCSPENMSLREISENVKLAREYALLGNYNSASVLYHGLLEQIKKYVYTMRDSSFQQRWQQLWQEINEENRQVQDIMSTLENFQLDTTPAKPSNHDDCEIRPVHVEQRHSPCPVRRPANPYKDGKPPNNRLSVAVRAQQRHSSRGANGDRSKPSKGKEKKEAKEAKEASGKTKDDKNKAEVQEKEVKKFDGTGYDKDLVEALERDIISQNPNVKWDDIADLVDAKKLLKEAVVLPMWMPAFFKGIRRPWKGVLMVGPPGTGKTLLAKAVATECRTTFFNVSSSTLTSKYRGESEKLVRLLFEMARFYAPTTIFIDEIDSMCSRRGTSEEHEASRRVKAELLVQMDGVGGASENDDPSKMVMVLAATNFPWDIDEALRRRLEKRIYIPLPSTKGRVELLRINLRELELASDVDLDKIAEQMEGYSGADITNVCRDASLMAMRRRIEGLTPEEIRNISRDEMHMPTTMEDFESALKKVSKSVSAADLEKYEKWIEEFGSC</sequence>
<dbReference type="FunFam" id="1.20.58.80:FF:000003">
    <property type="entry name" value="Katanin p60 ATPase-containing subunit A1"/>
    <property type="match status" value="1"/>
</dbReference>
<comment type="similarity">
    <text evidence="16">Belongs to the G-protein coupled receptor 1 family.</text>
</comment>
<dbReference type="HAMAP" id="MF_03023">
    <property type="entry name" value="Katanin_p60_A1"/>
    <property type="match status" value="1"/>
</dbReference>
<dbReference type="InterPro" id="IPR015415">
    <property type="entry name" value="Spast_Vps4_C"/>
</dbReference>
<feature type="domain" description="G-protein coupled receptors family 1 profile" evidence="19">
    <location>
        <begin position="55"/>
        <end position="311"/>
    </location>
</feature>
<evidence type="ECO:0000256" key="14">
    <source>
        <dbReference type="ARBA" id="ARBA00023235"/>
    </source>
</evidence>
<dbReference type="Gene3D" id="1.10.8.60">
    <property type="match status" value="1"/>
</dbReference>
<dbReference type="InterPro" id="IPR017452">
    <property type="entry name" value="GPCR_Rhodpsn_7TM"/>
</dbReference>
<dbReference type="EMBL" id="BRZM01000086">
    <property type="protein sequence ID" value="GLD66010.1"/>
    <property type="molecule type" value="Genomic_DNA"/>
</dbReference>
<evidence type="ECO:0000256" key="3">
    <source>
        <dbReference type="ARBA" id="ARBA00006914"/>
    </source>
</evidence>
<dbReference type="Pfam" id="PF00004">
    <property type="entry name" value="AAA"/>
    <property type="match status" value="1"/>
</dbReference>
<dbReference type="InterPro" id="IPR048611">
    <property type="entry name" value="KATNA1_MIT"/>
</dbReference>
<dbReference type="InterPro" id="IPR003593">
    <property type="entry name" value="AAA+_ATPase"/>
</dbReference>
<keyword evidence="13" id="KW-0206">Cytoskeleton</keyword>